<dbReference type="AlphaFoldDB" id="A0A935T9Q3"/>
<proteinExistence type="predicted"/>
<comment type="caution">
    <text evidence="2">The sequence shown here is derived from an EMBL/GenBank/DDBJ whole genome shotgun (WGS) entry which is preliminary data.</text>
</comment>
<evidence type="ECO:0000313" key="2">
    <source>
        <dbReference type="EMBL" id="MBK7953508.1"/>
    </source>
</evidence>
<name>A0A935T9Q3_9PROT</name>
<reference evidence="2 3" key="1">
    <citation type="submission" date="2020-10" db="EMBL/GenBank/DDBJ databases">
        <title>Connecting structure to function with the recovery of over 1000 high-quality activated sludge metagenome-assembled genomes encoding full-length rRNA genes using long-read sequencing.</title>
        <authorList>
            <person name="Singleton C.M."/>
            <person name="Petriglieri F."/>
            <person name="Kristensen J.M."/>
            <person name="Kirkegaard R.H."/>
            <person name="Michaelsen T.Y."/>
            <person name="Andersen M.H."/>
            <person name="Karst S.M."/>
            <person name="Dueholm M.S."/>
            <person name="Nielsen P.H."/>
            <person name="Albertsen M."/>
        </authorList>
    </citation>
    <scope>NUCLEOTIDE SEQUENCE [LARGE SCALE GENOMIC DNA]</scope>
    <source>
        <strain evidence="2">Fred_18-Q3-R57-64_BAT3C.720</strain>
    </source>
</reference>
<organism evidence="2 3">
    <name type="scientific">Candidatus Accumulibacter affinis</name>
    <dbReference type="NCBI Taxonomy" id="2954384"/>
    <lineage>
        <taxon>Bacteria</taxon>
        <taxon>Pseudomonadati</taxon>
        <taxon>Pseudomonadota</taxon>
        <taxon>Betaproteobacteria</taxon>
        <taxon>Candidatus Accumulibacter</taxon>
    </lineage>
</organism>
<dbReference type="Proteomes" id="UP000706151">
    <property type="component" value="Unassembled WGS sequence"/>
</dbReference>
<dbReference type="PROSITE" id="PS51257">
    <property type="entry name" value="PROKAR_LIPOPROTEIN"/>
    <property type="match status" value="1"/>
</dbReference>
<feature type="chain" id="PRO_5036974921" evidence="1">
    <location>
        <begin position="23"/>
        <end position="190"/>
    </location>
</feature>
<dbReference type="EMBL" id="JADJOT010000006">
    <property type="protein sequence ID" value="MBK7953508.1"/>
    <property type="molecule type" value="Genomic_DNA"/>
</dbReference>
<evidence type="ECO:0000256" key="1">
    <source>
        <dbReference type="SAM" id="SignalP"/>
    </source>
</evidence>
<protein>
    <submittedName>
        <fullName evidence="2">Uncharacterized protein</fullName>
    </submittedName>
</protein>
<keyword evidence="1" id="KW-0732">Signal</keyword>
<feature type="signal peptide" evidence="1">
    <location>
        <begin position="1"/>
        <end position="22"/>
    </location>
</feature>
<gene>
    <name evidence="2" type="ORF">IPK02_05785</name>
</gene>
<sequence>MRSSRHVFAALALTTACGLPGAADLAPGSVALCQPEQKVIFHCSVGAKSVSLCADMVSGRIGALGYRYGTAGHIELSQDAAASGEGRFHATTAALAPSASVRQVWFHRGGYRYLLSQCVGGACPFDAGLAVLRGDKVVSSRRCQRTADDRAWFAAELGNFGSDAASSQSMTERLVFDDVDNGLERLYPLR</sequence>
<accession>A0A935T9Q3</accession>
<evidence type="ECO:0000313" key="3">
    <source>
        <dbReference type="Proteomes" id="UP000706151"/>
    </source>
</evidence>